<protein>
    <submittedName>
        <fullName evidence="1">Uncharacterized protein</fullName>
    </submittedName>
</protein>
<sequence>MTGAAWVALAALTVSLAQAIIHLIRFYKVKAKAELSAHGLERYVTTPWSSRTGSAADGTHKQIFPELVIVNHGPHEATDIVVQLLDRELAPIVDLSQAFMFHPGKTDRGENDWRRELRILHPRQEIVLALIAADQVPFPAAVRLSWRDGRRREQEAQWLTPPRWLSEP</sequence>
<reference evidence="1 2" key="1">
    <citation type="journal article" date="2013" name="Genome Announc.">
        <title>Draft Genome Sequence of Amycolatopsis decaplanina Strain DSM 44594T.</title>
        <authorList>
            <person name="Kaur N."/>
            <person name="Kumar S."/>
            <person name="Bala M."/>
            <person name="Raghava G.P."/>
            <person name="Mayilraj S."/>
        </authorList>
    </citation>
    <scope>NUCLEOTIDE SEQUENCE [LARGE SCALE GENOMIC DNA]</scope>
    <source>
        <strain evidence="1 2">DSM 44594</strain>
    </source>
</reference>
<organism evidence="1 2">
    <name type="scientific">Amycolatopsis decaplanina DSM 44594</name>
    <dbReference type="NCBI Taxonomy" id="1284240"/>
    <lineage>
        <taxon>Bacteria</taxon>
        <taxon>Bacillati</taxon>
        <taxon>Actinomycetota</taxon>
        <taxon>Actinomycetes</taxon>
        <taxon>Pseudonocardiales</taxon>
        <taxon>Pseudonocardiaceae</taxon>
        <taxon>Amycolatopsis</taxon>
    </lineage>
</organism>
<name>M2ZYR8_9PSEU</name>
<dbReference type="AlphaFoldDB" id="M2ZYR8"/>
<dbReference type="EMBL" id="AOHO01000006">
    <property type="protein sequence ID" value="EME65863.1"/>
    <property type="molecule type" value="Genomic_DNA"/>
</dbReference>
<accession>M2ZYR8</accession>
<gene>
    <name evidence="1" type="ORF">H074_00030</name>
</gene>
<comment type="caution">
    <text evidence="1">The sequence shown here is derived from an EMBL/GenBank/DDBJ whole genome shotgun (WGS) entry which is preliminary data.</text>
</comment>
<dbReference type="Proteomes" id="UP000054226">
    <property type="component" value="Unassembled WGS sequence"/>
</dbReference>
<dbReference type="OrthoDB" id="9803499at2"/>
<proteinExistence type="predicted"/>
<dbReference type="RefSeq" id="WP_007027957.1">
    <property type="nucleotide sequence ID" value="NZ_AOHO01000006.1"/>
</dbReference>
<evidence type="ECO:0000313" key="2">
    <source>
        <dbReference type="Proteomes" id="UP000054226"/>
    </source>
</evidence>
<evidence type="ECO:0000313" key="1">
    <source>
        <dbReference type="EMBL" id="EME65863.1"/>
    </source>
</evidence>
<keyword evidence="2" id="KW-1185">Reference proteome</keyword>
<dbReference type="PATRIC" id="fig|1284240.4.peg.2"/>